<keyword evidence="4 7" id="KW-0812">Transmembrane</keyword>
<dbReference type="GO" id="GO:0005886">
    <property type="term" value="C:plasma membrane"/>
    <property type="evidence" value="ECO:0007669"/>
    <property type="project" value="UniProtKB-SubCell"/>
</dbReference>
<evidence type="ECO:0000313" key="10">
    <source>
        <dbReference type="Proteomes" id="UP000320623"/>
    </source>
</evidence>
<feature type="transmembrane region" description="Helical" evidence="7">
    <location>
        <begin position="12"/>
        <end position="33"/>
    </location>
</feature>
<dbReference type="Gene3D" id="1.20.1250.20">
    <property type="entry name" value="MFS general substrate transporter like domains"/>
    <property type="match status" value="1"/>
</dbReference>
<evidence type="ECO:0000256" key="5">
    <source>
        <dbReference type="ARBA" id="ARBA00022989"/>
    </source>
</evidence>
<dbReference type="InterPro" id="IPR020846">
    <property type="entry name" value="MFS_dom"/>
</dbReference>
<evidence type="ECO:0000256" key="3">
    <source>
        <dbReference type="ARBA" id="ARBA00022475"/>
    </source>
</evidence>
<evidence type="ECO:0000256" key="1">
    <source>
        <dbReference type="ARBA" id="ARBA00004651"/>
    </source>
</evidence>
<feature type="transmembrane region" description="Helical" evidence="7">
    <location>
        <begin position="350"/>
        <end position="376"/>
    </location>
</feature>
<sequence>METWRKNLYIVWLAQFITMMGMSMVVPFLPFFIRELGVMEEGDVARWSGVVFSGPFIISFFTTPLWGTLGDRYGRKLIMIRAIFGLGIAQFLTSLSQNVYQLFIFRIIQGAISGFIPSALAFISAESPYEKKGYAIGVLQTATSSGQLIGPLFGGIFADLIGYRYIFQLTGLICFISGFLLIFGTKEERKNQTRKGNELKSLIENYNYAFVQNKLIKFALMMIFLSQTSVMLVQPIFALFVEFISGEIKHISSLAGISFSIAGLFTVLSAPWWGKRNDEDVKKLGVSGYKKNLFISFFGAGISLLMQGISRSIFQLIFFRATFGFFLGGITPVIYSLISRNVSEEKQGGVMGIASSFTTLSNVLGPGFGGLIASFLGLRAGFYLSAMISLLSLIIIKNLGGEEN</sequence>
<accession>A0A0S4MQ35</accession>
<dbReference type="InterPro" id="IPR001958">
    <property type="entry name" value="Tet-R_TetA/multi-R_MdtG-like"/>
</dbReference>
<organism evidence="9 10">
    <name type="scientific">Candidatus Thermokryptus mobilis</name>
    <dbReference type="NCBI Taxonomy" id="1643428"/>
    <lineage>
        <taxon>Bacteria</taxon>
        <taxon>Pseudomonadati</taxon>
        <taxon>Candidatus Kryptoniota</taxon>
        <taxon>Candidatus Thermokryptus</taxon>
    </lineage>
</organism>
<protein>
    <submittedName>
        <fullName evidence="9">Predicted arabinose efflux permease, MFS family</fullName>
    </submittedName>
</protein>
<feature type="transmembrane region" description="Helical" evidence="7">
    <location>
        <begin position="293"/>
        <end position="310"/>
    </location>
</feature>
<feature type="transmembrane region" description="Helical" evidence="7">
    <location>
        <begin position="316"/>
        <end position="338"/>
    </location>
</feature>
<dbReference type="EMBL" id="FAOO01000001">
    <property type="protein sequence ID" value="CUU00889.1"/>
    <property type="molecule type" value="Genomic_DNA"/>
</dbReference>
<dbReference type="Gene3D" id="1.20.1720.10">
    <property type="entry name" value="Multidrug resistance protein D"/>
    <property type="match status" value="1"/>
</dbReference>
<feature type="transmembrane region" description="Helical" evidence="7">
    <location>
        <begin position="253"/>
        <end position="273"/>
    </location>
</feature>
<dbReference type="PRINTS" id="PR01035">
    <property type="entry name" value="TCRTETA"/>
</dbReference>
<evidence type="ECO:0000256" key="4">
    <source>
        <dbReference type="ARBA" id="ARBA00022692"/>
    </source>
</evidence>
<dbReference type="PANTHER" id="PTHR43414:SF6">
    <property type="entry name" value="MULTIDRUG RESISTANCE PROTEIN MDTG"/>
    <property type="match status" value="1"/>
</dbReference>
<dbReference type="RefSeq" id="WP_140943921.1">
    <property type="nucleotide sequence ID" value="NZ_FAOO01000001.1"/>
</dbReference>
<keyword evidence="3" id="KW-1003">Cell membrane</keyword>
<feature type="transmembrane region" description="Helical" evidence="7">
    <location>
        <begin position="103"/>
        <end position="122"/>
    </location>
</feature>
<dbReference type="GO" id="GO:0022857">
    <property type="term" value="F:transmembrane transporter activity"/>
    <property type="evidence" value="ECO:0007669"/>
    <property type="project" value="InterPro"/>
</dbReference>
<dbReference type="SUPFAM" id="SSF103473">
    <property type="entry name" value="MFS general substrate transporter"/>
    <property type="match status" value="1"/>
</dbReference>
<feature type="transmembrane region" description="Helical" evidence="7">
    <location>
        <begin position="382"/>
        <end position="400"/>
    </location>
</feature>
<keyword evidence="2" id="KW-0813">Transport</keyword>
<dbReference type="PANTHER" id="PTHR43414">
    <property type="entry name" value="MULTIDRUG RESISTANCE PROTEIN MDTG"/>
    <property type="match status" value="1"/>
</dbReference>
<keyword evidence="6 7" id="KW-0472">Membrane</keyword>
<reference evidence="10" key="1">
    <citation type="submission" date="2015-11" db="EMBL/GenBank/DDBJ databases">
        <authorList>
            <person name="Varghese N."/>
        </authorList>
    </citation>
    <scope>NUCLEOTIDE SEQUENCE [LARGE SCALE GENOMIC DNA]</scope>
</reference>
<dbReference type="OrthoDB" id="65739at2"/>
<proteinExistence type="predicted"/>
<dbReference type="InterPro" id="IPR036259">
    <property type="entry name" value="MFS_trans_sf"/>
</dbReference>
<evidence type="ECO:0000256" key="7">
    <source>
        <dbReference type="SAM" id="Phobius"/>
    </source>
</evidence>
<evidence type="ECO:0000313" key="9">
    <source>
        <dbReference type="EMBL" id="CUU00889.1"/>
    </source>
</evidence>
<dbReference type="InterPro" id="IPR011701">
    <property type="entry name" value="MFS"/>
</dbReference>
<feature type="transmembrane region" description="Helical" evidence="7">
    <location>
        <begin position="45"/>
        <end position="66"/>
    </location>
</feature>
<feature type="transmembrane region" description="Helical" evidence="7">
    <location>
        <begin position="165"/>
        <end position="185"/>
    </location>
</feature>
<keyword evidence="10" id="KW-1185">Reference proteome</keyword>
<name>A0A0S4MQ35_9BACT</name>
<feature type="transmembrane region" description="Helical" evidence="7">
    <location>
        <begin position="78"/>
        <end position="97"/>
    </location>
</feature>
<dbReference type="Pfam" id="PF07690">
    <property type="entry name" value="MFS_1"/>
    <property type="match status" value="2"/>
</dbReference>
<comment type="subcellular location">
    <subcellularLocation>
        <location evidence="1">Cell membrane</location>
        <topology evidence="1">Multi-pass membrane protein</topology>
    </subcellularLocation>
</comment>
<feature type="domain" description="Major facilitator superfamily (MFS) profile" evidence="8">
    <location>
        <begin position="7"/>
        <end position="404"/>
    </location>
</feature>
<dbReference type="Proteomes" id="UP000320623">
    <property type="component" value="Unassembled WGS sequence"/>
</dbReference>
<keyword evidence="5 7" id="KW-1133">Transmembrane helix</keyword>
<evidence type="ECO:0000256" key="6">
    <source>
        <dbReference type="ARBA" id="ARBA00023136"/>
    </source>
</evidence>
<evidence type="ECO:0000256" key="2">
    <source>
        <dbReference type="ARBA" id="ARBA00022448"/>
    </source>
</evidence>
<gene>
    <name evidence="9" type="ORF">JGI1_00109</name>
</gene>
<feature type="transmembrane region" description="Helical" evidence="7">
    <location>
        <begin position="218"/>
        <end position="241"/>
    </location>
</feature>
<dbReference type="AlphaFoldDB" id="A0A0S4MQ35"/>
<evidence type="ECO:0000259" key="8">
    <source>
        <dbReference type="PROSITE" id="PS50850"/>
    </source>
</evidence>
<dbReference type="PROSITE" id="PS50850">
    <property type="entry name" value="MFS"/>
    <property type="match status" value="1"/>
</dbReference>